<sequence>MSIDWSKAPEGTTHYSKFSGLYYKLEGDAVFYWDSAYNGWRESNFPDKQLVPRPTSLVWNGPEDGLPPVGTVCEFRNNEHLCWVKGEVLFIGEQVAVMGAEEEEIADFIDRFQFRPIRTPEQIAAEERVRHVKEMASVIEPDMPSANPWSIAAKLYDAGCRLPDAKS</sequence>
<keyword evidence="2" id="KW-1185">Reference proteome</keyword>
<dbReference type="Proteomes" id="UP000316905">
    <property type="component" value="Unassembled WGS sequence"/>
</dbReference>
<reference evidence="1 2" key="1">
    <citation type="journal article" date="2015" name="Stand. Genomic Sci.">
        <title>Genomic Encyclopedia of Bacterial and Archaeal Type Strains, Phase III: the genomes of soil and plant-associated and newly described type strains.</title>
        <authorList>
            <person name="Whitman W.B."/>
            <person name="Woyke T."/>
            <person name="Klenk H.P."/>
            <person name="Zhou Y."/>
            <person name="Lilburn T.G."/>
            <person name="Beck B.J."/>
            <person name="De Vos P."/>
            <person name="Vandamme P."/>
            <person name="Eisen J.A."/>
            <person name="Garrity G."/>
            <person name="Hugenholtz P."/>
            <person name="Kyrpides N.C."/>
        </authorList>
    </citation>
    <scope>NUCLEOTIDE SEQUENCE [LARGE SCALE GENOMIC DNA]</scope>
    <source>
        <strain evidence="1 2">CGMCC 1.6858</strain>
    </source>
</reference>
<dbReference type="OrthoDB" id="6505552at2"/>
<dbReference type="AlphaFoldDB" id="A0A562PUC7"/>
<protein>
    <submittedName>
        <fullName evidence="1">Uncharacterized protein</fullName>
    </submittedName>
</protein>
<comment type="caution">
    <text evidence="1">The sequence shown here is derived from an EMBL/GenBank/DDBJ whole genome shotgun (WGS) entry which is preliminary data.</text>
</comment>
<evidence type="ECO:0000313" key="2">
    <source>
        <dbReference type="Proteomes" id="UP000316905"/>
    </source>
</evidence>
<dbReference type="RefSeq" id="WP_145145510.1">
    <property type="nucleotide sequence ID" value="NZ_VLKY01000021.1"/>
</dbReference>
<gene>
    <name evidence="1" type="ORF">IQ22_04228</name>
</gene>
<dbReference type="EMBL" id="VLKY01000021">
    <property type="protein sequence ID" value="TWI48035.1"/>
    <property type="molecule type" value="Genomic_DNA"/>
</dbReference>
<organism evidence="1 2">
    <name type="scientific">Pseudomonas duriflava</name>
    <dbReference type="NCBI Taxonomy" id="459528"/>
    <lineage>
        <taxon>Bacteria</taxon>
        <taxon>Pseudomonadati</taxon>
        <taxon>Pseudomonadota</taxon>
        <taxon>Gammaproteobacteria</taxon>
        <taxon>Pseudomonadales</taxon>
        <taxon>Pseudomonadaceae</taxon>
        <taxon>Pseudomonas</taxon>
    </lineage>
</organism>
<name>A0A562PUC7_9PSED</name>
<accession>A0A562PUC7</accession>
<proteinExistence type="predicted"/>
<evidence type="ECO:0000313" key="1">
    <source>
        <dbReference type="EMBL" id="TWI48035.1"/>
    </source>
</evidence>